<dbReference type="InterPro" id="IPR020845">
    <property type="entry name" value="AMP-binding_CS"/>
</dbReference>
<dbReference type="Pfam" id="PF13193">
    <property type="entry name" value="AMP-binding_C"/>
    <property type="match status" value="1"/>
</dbReference>
<organism evidence="3">
    <name type="scientific">marine metagenome</name>
    <dbReference type="NCBI Taxonomy" id="408172"/>
    <lineage>
        <taxon>unclassified sequences</taxon>
        <taxon>metagenomes</taxon>
        <taxon>ecological metagenomes</taxon>
    </lineage>
</organism>
<dbReference type="PANTHER" id="PTHR43767">
    <property type="entry name" value="LONG-CHAIN-FATTY-ACID--COA LIGASE"/>
    <property type="match status" value="1"/>
</dbReference>
<evidence type="ECO:0000313" key="3">
    <source>
        <dbReference type="EMBL" id="SUZ52738.1"/>
    </source>
</evidence>
<evidence type="ECO:0000259" key="2">
    <source>
        <dbReference type="Pfam" id="PF13193"/>
    </source>
</evidence>
<dbReference type="EMBL" id="UINC01000291">
    <property type="protein sequence ID" value="SUZ52738.1"/>
    <property type="molecule type" value="Genomic_DNA"/>
</dbReference>
<dbReference type="GO" id="GO:0016878">
    <property type="term" value="F:acid-thiol ligase activity"/>
    <property type="evidence" value="ECO:0007669"/>
    <property type="project" value="UniProtKB-ARBA"/>
</dbReference>
<sequence>METHFATLWENISDVIPDRKALICGNIERTWREYDDRAARLATLLSKNDLGDDSKVGLYLHNSNEYLEAQYSIFKIKGVPINVNYRYKEDELVYLLDNADAEAVFYQGCYSSQIESIKEKLPKVKVFIQVDDGTAELPKFSVDFEESISSNDPMKRIVRSGENIYMLYTGGTTGMPKGVMYNHEGFVSAMLKTGTAWGLLPIAPEELENTTGFDLDIVPGLVKNLEESNGLIVSLPACPLMHGTGMWLGALIPLSVGGTVVTIPQLGFDPDLLLKETENHKVNNLVIVGDAFAKPIRDSLDKAKGEGNPYDISSVNMMISSGVMWSSEVKEGLLAHHEMLLVDAMGSTEGGMGGSIASRENPAPTAKFTLNPGVIVITDEGKLVEPGSGEMGLIGTSGLVPKGYYKDAKKSAETFKEVDGVRYSFPGDYALVEDDGSITLLGRGSNCINTAGEKVYPEEVEEAVKRHPDIYDCLVVGVEDDRFGQRVVALASFKEDNIVEEVDLINFTRDHLAGYKLPKQVLFVDEVMRAPNGKANYKWAKQRADEELS</sequence>
<dbReference type="PROSITE" id="PS00455">
    <property type="entry name" value="AMP_BINDING"/>
    <property type="match status" value="1"/>
</dbReference>
<gene>
    <name evidence="3" type="ORF">METZ01_LOCUS5592</name>
</gene>
<name>A0A381NFW6_9ZZZZ</name>
<dbReference type="PANTHER" id="PTHR43767:SF1">
    <property type="entry name" value="NONRIBOSOMAL PEPTIDE SYNTHASE PES1 (EUROFUNG)-RELATED"/>
    <property type="match status" value="1"/>
</dbReference>
<dbReference type="InterPro" id="IPR045851">
    <property type="entry name" value="AMP-bd_C_sf"/>
</dbReference>
<dbReference type="InterPro" id="IPR000873">
    <property type="entry name" value="AMP-dep_synth/lig_dom"/>
</dbReference>
<proteinExistence type="predicted"/>
<reference evidence="3" key="1">
    <citation type="submission" date="2018-05" db="EMBL/GenBank/DDBJ databases">
        <authorList>
            <person name="Lanie J.A."/>
            <person name="Ng W.-L."/>
            <person name="Kazmierczak K.M."/>
            <person name="Andrzejewski T.M."/>
            <person name="Davidsen T.M."/>
            <person name="Wayne K.J."/>
            <person name="Tettelin H."/>
            <person name="Glass J.I."/>
            <person name="Rusch D."/>
            <person name="Podicherti R."/>
            <person name="Tsui H.-C.T."/>
            <person name="Winkler M.E."/>
        </authorList>
    </citation>
    <scope>NUCLEOTIDE SEQUENCE</scope>
</reference>
<accession>A0A381NFW6</accession>
<feature type="domain" description="AMP-binding enzyme C-terminal" evidence="2">
    <location>
        <begin position="459"/>
        <end position="534"/>
    </location>
</feature>
<dbReference type="Gene3D" id="3.30.300.30">
    <property type="match status" value="1"/>
</dbReference>
<evidence type="ECO:0000259" key="1">
    <source>
        <dbReference type="Pfam" id="PF00501"/>
    </source>
</evidence>
<feature type="domain" description="AMP-dependent synthetase/ligase" evidence="1">
    <location>
        <begin position="17"/>
        <end position="405"/>
    </location>
</feature>
<dbReference type="InterPro" id="IPR042099">
    <property type="entry name" value="ANL_N_sf"/>
</dbReference>
<dbReference type="InterPro" id="IPR050237">
    <property type="entry name" value="ATP-dep_AMP-bd_enzyme"/>
</dbReference>
<dbReference type="NCBIfam" id="NF005863">
    <property type="entry name" value="PRK07798.1"/>
    <property type="match status" value="1"/>
</dbReference>
<dbReference type="Gene3D" id="3.40.50.12780">
    <property type="entry name" value="N-terminal domain of ligase-like"/>
    <property type="match status" value="1"/>
</dbReference>
<protein>
    <recommendedName>
        <fullName evidence="4">AMP-dependent synthetase/ligase domain-containing protein</fullName>
    </recommendedName>
</protein>
<dbReference type="InterPro" id="IPR025110">
    <property type="entry name" value="AMP-bd_C"/>
</dbReference>
<dbReference type="SUPFAM" id="SSF56801">
    <property type="entry name" value="Acetyl-CoA synthetase-like"/>
    <property type="match status" value="1"/>
</dbReference>
<evidence type="ECO:0008006" key="4">
    <source>
        <dbReference type="Google" id="ProtNLM"/>
    </source>
</evidence>
<dbReference type="AlphaFoldDB" id="A0A381NFW6"/>
<dbReference type="Pfam" id="PF00501">
    <property type="entry name" value="AMP-binding"/>
    <property type="match status" value="1"/>
</dbReference>